<dbReference type="GO" id="GO:0003856">
    <property type="term" value="F:3-dehydroquinate synthase activity"/>
    <property type="evidence" value="ECO:0007669"/>
    <property type="project" value="InterPro"/>
</dbReference>
<dbReference type="Proteomes" id="UP000465667">
    <property type="component" value="Chromosome"/>
</dbReference>
<dbReference type="Proteomes" id="UP000619835">
    <property type="component" value="Unassembled WGS sequence"/>
</dbReference>
<dbReference type="EC" id="1.4.1.24" evidence="5"/>
<dbReference type="RefSeq" id="WP_144859051.1">
    <property type="nucleotide sequence ID" value="NZ_CP048738.1"/>
</dbReference>
<dbReference type="HAMAP" id="MF_01244">
    <property type="entry name" value="Arch_DHQ_synthase"/>
    <property type="match status" value="1"/>
</dbReference>
<evidence type="ECO:0000313" key="9">
    <source>
        <dbReference type="EMBL" id="QIB77345.1"/>
    </source>
</evidence>
<proteinExistence type="inferred from homology"/>
<comment type="catalytic activity">
    <reaction evidence="5">
        <text>2-amino-2,3,7-trideoxy-D-lyxo-hept-6-ulosonate + NAD(+) + H2O = 3-dehydroquinate + NH4(+) + NADH + H(+)</text>
        <dbReference type="Rhea" id="RHEA:25956"/>
        <dbReference type="ChEBI" id="CHEBI:15377"/>
        <dbReference type="ChEBI" id="CHEBI:15378"/>
        <dbReference type="ChEBI" id="CHEBI:28938"/>
        <dbReference type="ChEBI" id="CHEBI:32364"/>
        <dbReference type="ChEBI" id="CHEBI:57540"/>
        <dbReference type="ChEBI" id="CHEBI:57945"/>
        <dbReference type="ChEBI" id="CHEBI:58859"/>
        <dbReference type="EC" id="1.4.1.24"/>
    </reaction>
</comment>
<reference evidence="9 12" key="3">
    <citation type="submission" date="2020-02" db="EMBL/GenBank/DDBJ databases">
        <title>Whole genome sequence of Haloferax alexandrinus pws1.</title>
        <authorList>
            <person name="Verma D.K."/>
            <person name="Gopal K."/>
            <person name="Prasad E.S."/>
        </authorList>
    </citation>
    <scope>NUCLEOTIDE SEQUENCE [LARGE SCALE GENOMIC DNA]</scope>
    <source>
        <strain evidence="12">wsp1</strain>
        <strain evidence="9">Wsp1</strain>
    </source>
</reference>
<keyword evidence="4 5" id="KW-0057">Aromatic amino acid biosynthesis</keyword>
<evidence type="ECO:0000313" key="8">
    <source>
        <dbReference type="EMBL" id="NLV01731.1"/>
    </source>
</evidence>
<dbReference type="GeneID" id="301158744"/>
<dbReference type="Proteomes" id="UP000320212">
    <property type="component" value="Unassembled WGS sequence"/>
</dbReference>
<evidence type="ECO:0000256" key="5">
    <source>
        <dbReference type="HAMAP-Rule" id="MF_01244"/>
    </source>
</evidence>
<organism evidence="9 12">
    <name type="scientific">Haloferax volcanii</name>
    <name type="common">Halobacterium volcanii</name>
    <dbReference type="NCBI Taxonomy" id="2246"/>
    <lineage>
        <taxon>Archaea</taxon>
        <taxon>Methanobacteriati</taxon>
        <taxon>Methanobacteriota</taxon>
        <taxon>Stenosarchaea group</taxon>
        <taxon>Halobacteria</taxon>
        <taxon>Halobacteriales</taxon>
        <taxon>Haloferacaceae</taxon>
        <taxon>Haloferax</taxon>
    </lineage>
</organism>
<evidence type="ECO:0000259" key="6">
    <source>
        <dbReference type="Pfam" id="PF01959"/>
    </source>
</evidence>
<keyword evidence="3 5" id="KW-0520">NAD</keyword>
<evidence type="ECO:0000256" key="1">
    <source>
        <dbReference type="ARBA" id="ARBA00022605"/>
    </source>
</evidence>
<dbReference type="InterPro" id="IPR002812">
    <property type="entry name" value="DHQS"/>
</dbReference>
<evidence type="ECO:0000256" key="3">
    <source>
        <dbReference type="ARBA" id="ARBA00023027"/>
    </source>
</evidence>
<feature type="domain" description="3-dehydroquinate synthase C-terminal" evidence="7">
    <location>
        <begin position="219"/>
        <end position="392"/>
    </location>
</feature>
<dbReference type="PANTHER" id="PTHR33563">
    <property type="match status" value="1"/>
</dbReference>
<dbReference type="EMBL" id="WOWC01000001">
    <property type="protein sequence ID" value="NLV01731.1"/>
    <property type="molecule type" value="Genomic_DNA"/>
</dbReference>
<dbReference type="InterPro" id="IPR056179">
    <property type="entry name" value="DHQS_C"/>
</dbReference>
<dbReference type="GO" id="GO:0102042">
    <property type="term" value="F:dehydroquinate synthase activity"/>
    <property type="evidence" value="ECO:0007669"/>
    <property type="project" value="UniProtKB-EC"/>
</dbReference>
<dbReference type="EMBL" id="VMTR01000109">
    <property type="protein sequence ID" value="TVT94117.1"/>
    <property type="molecule type" value="Genomic_DNA"/>
</dbReference>
<sequence length="392" mass="43120">MTRSVWLKADDAVGDWETRKRRITAGLEAGVDWVLVDEADVERVRELGDVNVAAFRTDADVHVMEAEEDDAEPSALADAYIVGKDGEGDATVELPSDFSGSADLTTLRRGDDLANGSYVRILSKDYEAFAEEAARDGDYTIVIGEDWTIIPLENLIARIGEETDLIAGVTTAEEAKTAFETLELGSDGVLLDSDDPDEIRKTVEVRDEAERESLDLVWAEVTEVERTGMADRVCVDTGTIMDHDEGMLVGSMARGLFFVHAETAKSPYVASRPFRVNAGAVHAYARTPDGGTVYLSELESGDEVQLIDTNGNTREAIVGRVKIEKRPMFRISADYEGDRVTTLLQNAETIKVHTREGRTAVTDLEPGDEMLIYYEDTARHFGEAVEESIIEK</sequence>
<dbReference type="GO" id="GO:0008652">
    <property type="term" value="P:amino acid biosynthetic process"/>
    <property type="evidence" value="ECO:0007669"/>
    <property type="project" value="UniProtKB-KW"/>
</dbReference>
<dbReference type="KEGG" id="hale:G3A49_03985"/>
<dbReference type="EMBL" id="CP048738">
    <property type="protein sequence ID" value="QIB77345.1"/>
    <property type="molecule type" value="Genomic_DNA"/>
</dbReference>
<evidence type="ECO:0000256" key="2">
    <source>
        <dbReference type="ARBA" id="ARBA00023002"/>
    </source>
</evidence>
<dbReference type="Pfam" id="PF01959">
    <property type="entry name" value="DHQS"/>
    <property type="match status" value="1"/>
</dbReference>
<evidence type="ECO:0000256" key="4">
    <source>
        <dbReference type="ARBA" id="ARBA00023141"/>
    </source>
</evidence>
<dbReference type="AlphaFoldDB" id="A0A6C0UPC1"/>
<accession>A0A558G8M5</accession>
<dbReference type="Pfam" id="PF26558">
    <property type="entry name" value="DHQS_2nd"/>
    <property type="match status" value="1"/>
</dbReference>
<feature type="domain" description="3-dehydroquinate synthase N-terminal" evidence="6">
    <location>
        <begin position="3"/>
        <end position="205"/>
    </location>
</feature>
<dbReference type="PANTHER" id="PTHR33563:SF1">
    <property type="entry name" value="3-DEHYDROQUINATE SYNTHASE"/>
    <property type="match status" value="1"/>
</dbReference>
<reference evidence="10 11" key="1">
    <citation type="submission" date="2019-07" db="EMBL/GenBank/DDBJ databases">
        <title>Draft genome sequence of Haloferax volcanii SS0101, isolated from salt farm in Samut Sakhon, Thailand.</title>
        <authorList>
            <person name="Wanthongcharoen S."/>
            <person name="Yamprayoonswat W."/>
            <person name="Ruangsuj P."/>
            <person name="Thongpramul N."/>
            <person name="Jumpathong W."/>
            <person name="Sittihan S."/>
            <person name="Kanjanavas P."/>
            <person name="Yasawong M."/>
        </authorList>
    </citation>
    <scope>NUCLEOTIDE SEQUENCE [LARGE SCALE GENOMIC DNA]</scope>
    <source>
        <strain evidence="10 11">SS0101</strain>
    </source>
</reference>
<comment type="similarity">
    <text evidence="5">Belongs to the archaeal-type DHQ synthase family.</text>
</comment>
<evidence type="ECO:0000259" key="7">
    <source>
        <dbReference type="Pfam" id="PF26558"/>
    </source>
</evidence>
<evidence type="ECO:0000313" key="11">
    <source>
        <dbReference type="Proteomes" id="UP000320212"/>
    </source>
</evidence>
<dbReference type="GO" id="GO:0009073">
    <property type="term" value="P:aromatic amino acid family biosynthetic process"/>
    <property type="evidence" value="ECO:0007669"/>
    <property type="project" value="UniProtKB-UniRule"/>
</dbReference>
<dbReference type="InterPro" id="IPR030960">
    <property type="entry name" value="DHQS/DOIS_N"/>
</dbReference>
<dbReference type="PIRSF" id="PIRSF006655">
    <property type="entry name" value="DHQ_synth"/>
    <property type="match status" value="1"/>
</dbReference>
<protein>
    <recommendedName>
        <fullName evidence="5">3-dehydroquinate synthase</fullName>
        <shortName evidence="5">DHQ synthase</shortName>
        <ecNumber evidence="5">1.4.1.24</ecNumber>
    </recommendedName>
    <alternativeName>
        <fullName evidence="5">3-dehydroquinate synthase II</fullName>
    </alternativeName>
</protein>
<comment type="function">
    <text evidence="5">Catalyzes the oxidative deamination and cyclization of 2-amino-3,7-dideoxy-D-threo-hept-6-ulosonic acid (ADH) to yield 3-dehydroquinate (DHQ), which is fed into the canonical shikimic pathway of aromatic amino acid biosynthesis.</text>
</comment>
<dbReference type="GO" id="GO:0051287">
    <property type="term" value="F:NAD binding"/>
    <property type="evidence" value="ECO:0007669"/>
    <property type="project" value="UniProtKB-UniRule"/>
</dbReference>
<keyword evidence="1 5" id="KW-0028">Amino-acid biosynthesis</keyword>
<keyword evidence="2 5" id="KW-0560">Oxidoreductase</keyword>
<gene>
    <name evidence="5" type="primary">aroB'</name>
    <name evidence="10" type="ORF">FQA18_13700</name>
    <name evidence="9" type="ORF">G3A49_03985</name>
    <name evidence="8" type="ORF">GOC85_03955</name>
</gene>
<evidence type="ECO:0000313" key="10">
    <source>
        <dbReference type="EMBL" id="TVT94117.1"/>
    </source>
</evidence>
<name>A0A6C0UPC1_HALVO</name>
<reference evidence="8" key="2">
    <citation type="submission" date="2019-12" db="EMBL/GenBank/DDBJ databases">
        <title>Haloferax alexandrinus strain pws11.</title>
        <authorList>
            <person name="Verma D.K."/>
            <person name="Gopal K."/>
            <person name="Prasad E.S."/>
        </authorList>
    </citation>
    <scope>NUCLEOTIDE SEQUENCE</scope>
    <source>
        <strain evidence="8">Pws11</strain>
    </source>
</reference>
<accession>A0A6C0UPC1</accession>
<evidence type="ECO:0000313" key="12">
    <source>
        <dbReference type="Proteomes" id="UP000465667"/>
    </source>
</evidence>
<dbReference type="NCBIfam" id="NF002623">
    <property type="entry name" value="PRK02290.1-1"/>
    <property type="match status" value="1"/>
</dbReference>